<evidence type="ECO:0000313" key="1">
    <source>
        <dbReference type="EMBL" id="WMV40940.1"/>
    </source>
</evidence>
<dbReference type="Proteomes" id="UP001234989">
    <property type="component" value="Chromosome 8"/>
</dbReference>
<gene>
    <name evidence="1" type="ORF">MTR67_034325</name>
</gene>
<name>A0AAF0ZK93_SOLVR</name>
<dbReference type="AlphaFoldDB" id="A0AAF0ZK93"/>
<accession>A0AAF0ZK93</accession>
<proteinExistence type="predicted"/>
<sequence length="37" mass="4031">MMSKSCKLGGVGKISPRDFQPYPELLLTHPELGVMAV</sequence>
<reference evidence="1" key="1">
    <citation type="submission" date="2023-08" db="EMBL/GenBank/DDBJ databases">
        <title>A de novo genome assembly of Solanum verrucosum Schlechtendal, a Mexican diploid species geographically isolated from the other diploid A-genome species in potato relatives.</title>
        <authorList>
            <person name="Hosaka K."/>
        </authorList>
    </citation>
    <scope>NUCLEOTIDE SEQUENCE</scope>
    <source>
        <tissue evidence="1">Young leaves</tissue>
    </source>
</reference>
<protein>
    <submittedName>
        <fullName evidence="1">Uncharacterized protein</fullName>
    </submittedName>
</protein>
<keyword evidence="2" id="KW-1185">Reference proteome</keyword>
<dbReference type="EMBL" id="CP133619">
    <property type="protein sequence ID" value="WMV40940.1"/>
    <property type="molecule type" value="Genomic_DNA"/>
</dbReference>
<evidence type="ECO:0000313" key="2">
    <source>
        <dbReference type="Proteomes" id="UP001234989"/>
    </source>
</evidence>
<organism evidence="1 2">
    <name type="scientific">Solanum verrucosum</name>
    <dbReference type="NCBI Taxonomy" id="315347"/>
    <lineage>
        <taxon>Eukaryota</taxon>
        <taxon>Viridiplantae</taxon>
        <taxon>Streptophyta</taxon>
        <taxon>Embryophyta</taxon>
        <taxon>Tracheophyta</taxon>
        <taxon>Spermatophyta</taxon>
        <taxon>Magnoliopsida</taxon>
        <taxon>eudicotyledons</taxon>
        <taxon>Gunneridae</taxon>
        <taxon>Pentapetalae</taxon>
        <taxon>asterids</taxon>
        <taxon>lamiids</taxon>
        <taxon>Solanales</taxon>
        <taxon>Solanaceae</taxon>
        <taxon>Solanoideae</taxon>
        <taxon>Solaneae</taxon>
        <taxon>Solanum</taxon>
    </lineage>
</organism>